<keyword evidence="14" id="KW-1185">Reference proteome</keyword>
<evidence type="ECO:0000256" key="10">
    <source>
        <dbReference type="ARBA" id="ARBA00023180"/>
    </source>
</evidence>
<keyword evidence="9" id="KW-0472">Membrane</keyword>
<evidence type="ECO:0000256" key="9">
    <source>
        <dbReference type="ARBA" id="ARBA00023136"/>
    </source>
</evidence>
<evidence type="ECO:0000313" key="13">
    <source>
        <dbReference type="EMBL" id="KAJ7387196.1"/>
    </source>
</evidence>
<dbReference type="GO" id="GO:0006493">
    <property type="term" value="P:protein O-linked glycosylation"/>
    <property type="evidence" value="ECO:0007669"/>
    <property type="project" value="TreeGrafter"/>
</dbReference>
<evidence type="ECO:0000256" key="11">
    <source>
        <dbReference type="RuleBase" id="RU363063"/>
    </source>
</evidence>
<evidence type="ECO:0000256" key="2">
    <source>
        <dbReference type="ARBA" id="ARBA00008661"/>
    </source>
</evidence>
<dbReference type="GO" id="GO:0000139">
    <property type="term" value="C:Golgi membrane"/>
    <property type="evidence" value="ECO:0007669"/>
    <property type="project" value="UniProtKB-SubCell"/>
</dbReference>
<sequence>MYQCTLHECMLNTVGIFPSHELLLWRLESYTSSSNQLCNCTQSASEQELEKATRRPSTVQRHPRHVNTDSTWKPGHRTTLITNTTCAQHYSFLILVSSAPANLQRRNNIRKTWAFESAFKPRWTTVFLVAQTRLQNESNSLSKEDEVYGDLVRGAYYDHYWNQTLKIQMGFEWAIMYCKFSFLLKVDDDVFVNSAEVISFLSKPSTPNKKLYMGRLYEHYPVHRSGKWKVTDEEYREAHWPNFCPGFGFILSHDVVVTFVDAFAVLPYFRLDDVYVGMLAKKTRIKVINNAGFELEDPEKPEKQCIPNEGTLVRHGYGTVQEECLIEISIEPLKYAG</sequence>
<dbReference type="FunFam" id="3.90.550.50:FF:000001">
    <property type="entry name" value="Hexosyltransferase"/>
    <property type="match status" value="1"/>
</dbReference>
<dbReference type="OrthoDB" id="10071348at2759"/>
<evidence type="ECO:0000256" key="1">
    <source>
        <dbReference type="ARBA" id="ARBA00004323"/>
    </source>
</evidence>
<dbReference type="AlphaFoldDB" id="A0A9W9ZST4"/>
<evidence type="ECO:0000256" key="5">
    <source>
        <dbReference type="ARBA" id="ARBA00022692"/>
    </source>
</evidence>
<evidence type="ECO:0000256" key="8">
    <source>
        <dbReference type="ARBA" id="ARBA00023034"/>
    </source>
</evidence>
<accession>A0A9W9ZST4</accession>
<feature type="region of interest" description="Disordered" evidence="12">
    <location>
        <begin position="49"/>
        <end position="74"/>
    </location>
</feature>
<keyword evidence="4" id="KW-0808">Transferase</keyword>
<name>A0A9W9ZST4_9CNID</name>
<comment type="similarity">
    <text evidence="2 11">Belongs to the glycosyltransferase 31 family.</text>
</comment>
<dbReference type="InterPro" id="IPR002659">
    <property type="entry name" value="Glyco_trans_31"/>
</dbReference>
<dbReference type="GO" id="GO:0016758">
    <property type="term" value="F:hexosyltransferase activity"/>
    <property type="evidence" value="ECO:0007669"/>
    <property type="project" value="InterPro"/>
</dbReference>
<comment type="caution">
    <text evidence="13">The sequence shown here is derived from an EMBL/GenBank/DDBJ whole genome shotgun (WGS) entry which is preliminary data.</text>
</comment>
<dbReference type="EC" id="2.4.1.-" evidence="11"/>
<reference evidence="13" key="1">
    <citation type="submission" date="2023-01" db="EMBL/GenBank/DDBJ databases">
        <title>Genome assembly of the deep-sea coral Lophelia pertusa.</title>
        <authorList>
            <person name="Herrera S."/>
            <person name="Cordes E."/>
        </authorList>
    </citation>
    <scope>NUCLEOTIDE SEQUENCE</scope>
    <source>
        <strain evidence="13">USNM1676648</strain>
        <tissue evidence="13">Polyp</tissue>
    </source>
</reference>
<keyword evidence="3 11" id="KW-0328">Glycosyltransferase</keyword>
<evidence type="ECO:0000256" key="3">
    <source>
        <dbReference type="ARBA" id="ARBA00022676"/>
    </source>
</evidence>
<dbReference type="Proteomes" id="UP001163046">
    <property type="component" value="Unassembled WGS sequence"/>
</dbReference>
<gene>
    <name evidence="13" type="ORF">OS493_004165</name>
</gene>
<dbReference type="Pfam" id="PF01762">
    <property type="entry name" value="Galactosyl_T"/>
    <property type="match status" value="1"/>
</dbReference>
<dbReference type="PANTHER" id="PTHR11214">
    <property type="entry name" value="BETA-1,3-N-ACETYLGLUCOSAMINYLTRANSFERASE"/>
    <property type="match status" value="1"/>
</dbReference>
<dbReference type="Gene3D" id="3.90.550.50">
    <property type="match status" value="1"/>
</dbReference>
<evidence type="ECO:0000256" key="4">
    <source>
        <dbReference type="ARBA" id="ARBA00022679"/>
    </source>
</evidence>
<dbReference type="EMBL" id="MU825874">
    <property type="protein sequence ID" value="KAJ7387196.1"/>
    <property type="molecule type" value="Genomic_DNA"/>
</dbReference>
<organism evidence="13 14">
    <name type="scientific">Desmophyllum pertusum</name>
    <dbReference type="NCBI Taxonomy" id="174260"/>
    <lineage>
        <taxon>Eukaryota</taxon>
        <taxon>Metazoa</taxon>
        <taxon>Cnidaria</taxon>
        <taxon>Anthozoa</taxon>
        <taxon>Hexacorallia</taxon>
        <taxon>Scleractinia</taxon>
        <taxon>Caryophylliina</taxon>
        <taxon>Caryophylliidae</taxon>
        <taxon>Desmophyllum</taxon>
    </lineage>
</organism>
<protein>
    <recommendedName>
        <fullName evidence="11">Hexosyltransferase</fullName>
        <ecNumber evidence="11">2.4.1.-</ecNumber>
    </recommendedName>
</protein>
<keyword evidence="8 11" id="KW-0333">Golgi apparatus</keyword>
<evidence type="ECO:0000313" key="14">
    <source>
        <dbReference type="Proteomes" id="UP001163046"/>
    </source>
</evidence>
<keyword evidence="5" id="KW-0812">Transmembrane</keyword>
<comment type="subcellular location">
    <subcellularLocation>
        <location evidence="1 11">Golgi apparatus membrane</location>
        <topology evidence="1 11">Single-pass type II membrane protein</topology>
    </subcellularLocation>
</comment>
<evidence type="ECO:0000256" key="6">
    <source>
        <dbReference type="ARBA" id="ARBA00022968"/>
    </source>
</evidence>
<evidence type="ECO:0000256" key="7">
    <source>
        <dbReference type="ARBA" id="ARBA00022989"/>
    </source>
</evidence>
<keyword evidence="6" id="KW-0735">Signal-anchor</keyword>
<proteinExistence type="inferred from homology"/>
<evidence type="ECO:0000256" key="12">
    <source>
        <dbReference type="SAM" id="MobiDB-lite"/>
    </source>
</evidence>
<dbReference type="PANTHER" id="PTHR11214:SF3">
    <property type="entry name" value="BETA-1,3-GALACTOSYLTRANSFERASE 6"/>
    <property type="match status" value="1"/>
</dbReference>
<keyword evidence="7" id="KW-1133">Transmembrane helix</keyword>
<keyword evidence="10" id="KW-0325">Glycoprotein</keyword>